<proteinExistence type="predicted"/>
<dbReference type="AlphaFoldDB" id="A0A914BVG8"/>
<dbReference type="WBParaSite" id="ACRNAN_Path_1098.g4213.t1">
    <property type="protein sequence ID" value="ACRNAN_Path_1098.g4213.t1"/>
    <property type="gene ID" value="ACRNAN_Path_1098.g4213"/>
</dbReference>
<keyword evidence="1" id="KW-1185">Reference proteome</keyword>
<evidence type="ECO:0000313" key="1">
    <source>
        <dbReference type="Proteomes" id="UP000887540"/>
    </source>
</evidence>
<accession>A0A914BVG8</accession>
<dbReference type="Proteomes" id="UP000887540">
    <property type="component" value="Unplaced"/>
</dbReference>
<name>A0A914BVG8_9BILA</name>
<protein>
    <submittedName>
        <fullName evidence="2">Uncharacterized protein</fullName>
    </submittedName>
</protein>
<sequence length="273" mass="31457">MSDQTRNWFLLHKDASFQELPSTSFDEPKPSRIIYHTPIIIPASNKLIAKPISESLNRISSINKLNDRIRRRLEARDQFSINQRLPITSIIQEEGNNSLLSVPTALSESSRRNAARIVDEHFNFIKEECDSDPIEQWAHERKAHDLKRADSLESSIIQITSDKYRFHQPHSFNIRNQFDNSQFQMPITQGRKKKASFLRRDSYFYQKCDVCLNEPRQGDVCPACGTIGITPIANVSQLTRIAIVTNTLSQAIIINFSAYTFRILPSRLYDFAN</sequence>
<organism evidence="1 2">
    <name type="scientific">Acrobeloides nanus</name>
    <dbReference type="NCBI Taxonomy" id="290746"/>
    <lineage>
        <taxon>Eukaryota</taxon>
        <taxon>Metazoa</taxon>
        <taxon>Ecdysozoa</taxon>
        <taxon>Nematoda</taxon>
        <taxon>Chromadorea</taxon>
        <taxon>Rhabditida</taxon>
        <taxon>Tylenchina</taxon>
        <taxon>Cephalobomorpha</taxon>
        <taxon>Cephaloboidea</taxon>
        <taxon>Cephalobidae</taxon>
        <taxon>Acrobeloides</taxon>
    </lineage>
</organism>
<reference evidence="2" key="1">
    <citation type="submission" date="2022-11" db="UniProtKB">
        <authorList>
            <consortium name="WormBaseParasite"/>
        </authorList>
    </citation>
    <scope>IDENTIFICATION</scope>
</reference>
<evidence type="ECO:0000313" key="2">
    <source>
        <dbReference type="WBParaSite" id="ACRNAN_Path_1098.g4213.t1"/>
    </source>
</evidence>